<comment type="caution">
    <text evidence="18">Lacks conserved residue(s) required for the propagation of feature annotation.</text>
</comment>
<organism evidence="22 23">
    <name type="scientific">Bilophila wadsworthia (strain 3_1_6)</name>
    <dbReference type="NCBI Taxonomy" id="563192"/>
    <lineage>
        <taxon>Bacteria</taxon>
        <taxon>Pseudomonadati</taxon>
        <taxon>Thermodesulfobacteriota</taxon>
        <taxon>Desulfovibrionia</taxon>
        <taxon>Desulfovibrionales</taxon>
        <taxon>Desulfovibrionaceae</taxon>
        <taxon>Bilophila</taxon>
    </lineage>
</organism>
<evidence type="ECO:0000256" key="8">
    <source>
        <dbReference type="ARBA" id="ARBA00022857"/>
    </source>
</evidence>
<dbReference type="InterPro" id="IPR030677">
    <property type="entry name" value="Nnr"/>
</dbReference>
<keyword evidence="10 17" id="KW-0520">NAD</keyword>
<dbReference type="PANTHER" id="PTHR12592:SF0">
    <property type="entry name" value="ATP-DEPENDENT (S)-NAD(P)H-HYDRATE DEHYDRATASE"/>
    <property type="match status" value="1"/>
</dbReference>
<comment type="catalytic activity">
    <reaction evidence="16 17 19">
        <text>(6S)-NADPHX + ADP = AMP + phosphate + NADPH + H(+)</text>
        <dbReference type="Rhea" id="RHEA:32235"/>
        <dbReference type="ChEBI" id="CHEBI:15378"/>
        <dbReference type="ChEBI" id="CHEBI:43474"/>
        <dbReference type="ChEBI" id="CHEBI:57783"/>
        <dbReference type="ChEBI" id="CHEBI:64076"/>
        <dbReference type="ChEBI" id="CHEBI:456215"/>
        <dbReference type="ChEBI" id="CHEBI:456216"/>
        <dbReference type="EC" id="4.2.1.136"/>
    </reaction>
</comment>
<dbReference type="InterPro" id="IPR036652">
    <property type="entry name" value="YjeF_N_dom_sf"/>
</dbReference>
<dbReference type="NCBIfam" id="TIGR00196">
    <property type="entry name" value="yjeF_cterm"/>
    <property type="match status" value="1"/>
</dbReference>
<evidence type="ECO:0000256" key="3">
    <source>
        <dbReference type="ARBA" id="ARBA00006001"/>
    </source>
</evidence>
<comment type="subunit">
    <text evidence="17">Homotetramer.</text>
</comment>
<evidence type="ECO:0000256" key="17">
    <source>
        <dbReference type="HAMAP-Rule" id="MF_01965"/>
    </source>
</evidence>
<feature type="domain" description="YjeF N-terminal" evidence="21">
    <location>
        <begin position="11"/>
        <end position="234"/>
    </location>
</feature>
<keyword evidence="7 17" id="KW-0067">ATP-binding</keyword>
<dbReference type="EC" id="5.1.99.6" evidence="19"/>
<evidence type="ECO:0000256" key="2">
    <source>
        <dbReference type="ARBA" id="ARBA00000909"/>
    </source>
</evidence>
<evidence type="ECO:0000256" key="13">
    <source>
        <dbReference type="ARBA" id="ARBA00023268"/>
    </source>
</evidence>
<comment type="function">
    <text evidence="18">Catalyzes the epimerization of the S- and R-forms of NAD(P)HX, a damaged form of NAD(P)H that is a result of enzymatic or heat-dependent hydration. This is a prerequisite for the S-specific NAD(P)H-hydrate dehydratase to allow the repair of both epimers of NAD(P)HX.</text>
</comment>
<reference evidence="22 23" key="2">
    <citation type="submission" date="2013-04" db="EMBL/GenBank/DDBJ databases">
        <title>The Genome Sequence of Bilophila wadsworthia 3_1_6.</title>
        <authorList>
            <consortium name="The Broad Institute Genomics Platform"/>
            <person name="Earl A."/>
            <person name="Ward D."/>
            <person name="Feldgarden M."/>
            <person name="Gevers D."/>
            <person name="Sibley C."/>
            <person name="Strauss J."/>
            <person name="Allen-Vercoe E."/>
            <person name="Walker B."/>
            <person name="Young S."/>
            <person name="Zeng Q."/>
            <person name="Gargeya S."/>
            <person name="Fitzgerald M."/>
            <person name="Haas B."/>
            <person name="Abouelleil A."/>
            <person name="Allen A.W."/>
            <person name="Alvarado L."/>
            <person name="Arachchi H.M."/>
            <person name="Berlin A.M."/>
            <person name="Chapman S.B."/>
            <person name="Gainer-Dewar J."/>
            <person name="Goldberg J."/>
            <person name="Griggs A."/>
            <person name="Gujja S."/>
            <person name="Hansen M."/>
            <person name="Howarth C."/>
            <person name="Imamovic A."/>
            <person name="Ireland A."/>
            <person name="Larimer J."/>
            <person name="McCowan C."/>
            <person name="Murphy C."/>
            <person name="Pearson M."/>
            <person name="Poon T.W."/>
            <person name="Priest M."/>
            <person name="Roberts A."/>
            <person name="Saif S."/>
            <person name="Shea T."/>
            <person name="Sisk P."/>
            <person name="Sykes S."/>
            <person name="Wortman J."/>
            <person name="Nusbaum C."/>
            <person name="Birren B."/>
        </authorList>
    </citation>
    <scope>NUCLEOTIDE SEQUENCE [LARGE SCALE GENOMIC DNA]</scope>
    <source>
        <strain evidence="22 23">3_1_6</strain>
    </source>
</reference>
<comment type="similarity">
    <text evidence="17">Belongs to the NnrD/CARKD family.</text>
</comment>
<dbReference type="eggNOG" id="COG0063">
    <property type="taxonomic scope" value="Bacteria"/>
</dbReference>
<keyword evidence="13" id="KW-0511">Multifunctional enzyme</keyword>
<feature type="binding site" evidence="18">
    <location>
        <begin position="60"/>
        <end position="64"/>
    </location>
    <ligand>
        <name>(6S)-NADPHX</name>
        <dbReference type="ChEBI" id="CHEBI:64076"/>
    </ligand>
</feature>
<dbReference type="GO" id="GO:0046872">
    <property type="term" value="F:metal ion binding"/>
    <property type="evidence" value="ECO:0007669"/>
    <property type="project" value="UniProtKB-UniRule"/>
</dbReference>
<dbReference type="GO" id="GO:0052856">
    <property type="term" value="F:NAD(P)HX epimerase activity"/>
    <property type="evidence" value="ECO:0007669"/>
    <property type="project" value="UniProtKB-UniRule"/>
</dbReference>
<keyword evidence="23" id="KW-1185">Reference proteome</keyword>
<name>E5Y8I8_BILW3</name>
<dbReference type="EMBL" id="ADCP02000001">
    <property type="protein sequence ID" value="EFV43683.1"/>
    <property type="molecule type" value="Genomic_DNA"/>
</dbReference>
<dbReference type="InterPro" id="IPR029056">
    <property type="entry name" value="Ribokinase-like"/>
</dbReference>
<dbReference type="AlphaFoldDB" id="E5Y8I8"/>
<feature type="binding site" evidence="18">
    <location>
        <position position="142"/>
    </location>
    <ligand>
        <name>K(+)</name>
        <dbReference type="ChEBI" id="CHEBI:29103"/>
    </ligand>
</feature>
<dbReference type="NCBIfam" id="TIGR00197">
    <property type="entry name" value="yjeF_nterm"/>
    <property type="match status" value="1"/>
</dbReference>
<evidence type="ECO:0000256" key="9">
    <source>
        <dbReference type="ARBA" id="ARBA00022958"/>
    </source>
</evidence>
<dbReference type="HAMAP" id="MF_01966">
    <property type="entry name" value="NADHX_epimerase"/>
    <property type="match status" value="1"/>
</dbReference>
<feature type="binding site" evidence="18">
    <location>
        <position position="177"/>
    </location>
    <ligand>
        <name>(6S)-NADPHX</name>
        <dbReference type="ChEBI" id="CHEBI:64076"/>
    </ligand>
</feature>
<protein>
    <recommendedName>
        <fullName evidence="19">Bifunctional NAD(P)H-hydrate repair enzyme</fullName>
    </recommendedName>
    <alternativeName>
        <fullName evidence="19">Nicotinamide nucleotide repair protein</fullName>
    </alternativeName>
    <domain>
        <recommendedName>
            <fullName evidence="19">ADP-dependent (S)-NAD(P)H-hydrate dehydratase</fullName>
            <ecNumber evidence="19">4.2.1.136</ecNumber>
        </recommendedName>
        <alternativeName>
            <fullName evidence="19">ADP-dependent NAD(P)HX dehydratase</fullName>
        </alternativeName>
    </domain>
    <domain>
        <recommendedName>
            <fullName evidence="19">NAD(P)H-hydrate epimerase</fullName>
            <ecNumber evidence="19">5.1.99.6</ecNumber>
        </recommendedName>
    </domain>
</protein>
<feature type="binding site" evidence="18">
    <location>
        <position position="61"/>
    </location>
    <ligand>
        <name>K(+)</name>
        <dbReference type="ChEBI" id="CHEBI:29103"/>
    </ligand>
</feature>
<feature type="binding site" evidence="17">
    <location>
        <begin position="438"/>
        <end position="442"/>
    </location>
    <ligand>
        <name>AMP</name>
        <dbReference type="ChEBI" id="CHEBI:456215"/>
    </ligand>
</feature>
<dbReference type="PROSITE" id="PS01050">
    <property type="entry name" value="YJEF_C_2"/>
    <property type="match status" value="1"/>
</dbReference>
<comment type="catalytic activity">
    <reaction evidence="2 18 19">
        <text>(6R)-NADPHX = (6S)-NADPHX</text>
        <dbReference type="Rhea" id="RHEA:32227"/>
        <dbReference type="ChEBI" id="CHEBI:64076"/>
        <dbReference type="ChEBI" id="CHEBI:64077"/>
        <dbReference type="EC" id="5.1.99.6"/>
    </reaction>
</comment>
<feature type="binding site" evidence="18">
    <location>
        <begin position="146"/>
        <end position="152"/>
    </location>
    <ligand>
        <name>(6S)-NADPHX</name>
        <dbReference type="ChEBI" id="CHEBI:64076"/>
    </ligand>
</feature>
<dbReference type="GeneID" id="78085636"/>
<dbReference type="InterPro" id="IPR004443">
    <property type="entry name" value="YjeF_N_dom"/>
</dbReference>
<feature type="binding site" evidence="17">
    <location>
        <position position="278"/>
    </location>
    <ligand>
        <name>(6S)-NADPHX</name>
        <dbReference type="ChEBI" id="CHEBI:64076"/>
    </ligand>
</feature>
<evidence type="ECO:0000256" key="12">
    <source>
        <dbReference type="ARBA" id="ARBA00023239"/>
    </source>
</evidence>
<evidence type="ECO:0000256" key="19">
    <source>
        <dbReference type="PIRNR" id="PIRNR017184"/>
    </source>
</evidence>
<evidence type="ECO:0000256" key="7">
    <source>
        <dbReference type="ARBA" id="ARBA00022840"/>
    </source>
</evidence>
<evidence type="ECO:0000256" key="11">
    <source>
        <dbReference type="ARBA" id="ARBA00023235"/>
    </source>
</evidence>
<dbReference type="InterPro" id="IPR017953">
    <property type="entry name" value="Carbohydrate_kinase_pred_CS"/>
</dbReference>
<dbReference type="RefSeq" id="WP_005028365.1">
    <property type="nucleotide sequence ID" value="NZ_KE150238.1"/>
</dbReference>
<dbReference type="GO" id="GO:0110051">
    <property type="term" value="P:metabolite repair"/>
    <property type="evidence" value="ECO:0007669"/>
    <property type="project" value="TreeGrafter"/>
</dbReference>
<comment type="function">
    <text evidence="14 19">Bifunctional enzyme that catalyzes the epimerization of the S- and R-forms of NAD(P)HX and the dehydration of the S-form of NAD(P)HX at the expense of ADP, which is converted to AMP. This allows the repair of both epimers of NAD(P)HX, a damaged form of NAD(P)H that is a result of enzymatic or heat-dependent hydration.</text>
</comment>
<dbReference type="OrthoDB" id="9806925at2"/>
<evidence type="ECO:0000256" key="16">
    <source>
        <dbReference type="ARBA" id="ARBA00049209"/>
    </source>
</evidence>
<evidence type="ECO:0000256" key="5">
    <source>
        <dbReference type="ARBA" id="ARBA00022723"/>
    </source>
</evidence>
<accession>E5Y8I8</accession>
<dbReference type="STRING" id="563192.HMPREF0179_02506"/>
<comment type="catalytic activity">
    <reaction evidence="15 17 19">
        <text>(6S)-NADHX + ADP = AMP + phosphate + NADH + H(+)</text>
        <dbReference type="Rhea" id="RHEA:32223"/>
        <dbReference type="ChEBI" id="CHEBI:15378"/>
        <dbReference type="ChEBI" id="CHEBI:43474"/>
        <dbReference type="ChEBI" id="CHEBI:57945"/>
        <dbReference type="ChEBI" id="CHEBI:64074"/>
        <dbReference type="ChEBI" id="CHEBI:456215"/>
        <dbReference type="ChEBI" id="CHEBI:456216"/>
        <dbReference type="EC" id="4.2.1.136"/>
    </reaction>
</comment>
<comment type="function">
    <text evidence="17">Catalyzes the dehydration of the S-form of NAD(P)HX at the expense of ADP, which is converted to AMP. Together with NAD(P)HX epimerase, which catalyzes the epimerization of the S- and R-forms, the enzyme allows the repair of both epimers of NAD(P)HX, a damaged form of NAD(P)H that is a result of enzymatic or heat-dependent hydration.</text>
</comment>
<feature type="binding site" evidence="17">
    <location>
        <position position="401"/>
    </location>
    <ligand>
        <name>(6S)-NADPHX</name>
        <dbReference type="ChEBI" id="CHEBI:64076"/>
    </ligand>
</feature>
<evidence type="ECO:0000259" key="20">
    <source>
        <dbReference type="PROSITE" id="PS51383"/>
    </source>
</evidence>
<keyword evidence="5 18" id="KW-0479">Metal-binding</keyword>
<keyword evidence="8 17" id="KW-0521">NADP</keyword>
<dbReference type="SUPFAM" id="SSF64153">
    <property type="entry name" value="YjeF N-terminal domain-like"/>
    <property type="match status" value="1"/>
</dbReference>
<dbReference type="eggNOG" id="COG0062">
    <property type="taxonomic scope" value="Bacteria"/>
</dbReference>
<keyword evidence="6 17" id="KW-0547">Nucleotide-binding</keyword>
<dbReference type="HAMAP" id="MF_01965">
    <property type="entry name" value="NADHX_dehydratase"/>
    <property type="match status" value="1"/>
</dbReference>
<gene>
    <name evidence="18" type="primary">nnrE</name>
    <name evidence="17" type="synonym">nnrD</name>
    <name evidence="22" type="ORF">HMPREF0179_02506</name>
</gene>
<keyword evidence="11 18" id="KW-0413">Isomerase</keyword>
<reference evidence="22 23" key="1">
    <citation type="submission" date="2010-10" db="EMBL/GenBank/DDBJ databases">
        <authorList>
            <consortium name="The Broad Institute Genome Sequencing Platform"/>
            <person name="Ward D."/>
            <person name="Earl A."/>
            <person name="Feldgarden M."/>
            <person name="Young S.K."/>
            <person name="Gargeya S."/>
            <person name="Zeng Q."/>
            <person name="Alvarado L."/>
            <person name="Berlin A."/>
            <person name="Bochicchio J."/>
            <person name="Chapman S.B."/>
            <person name="Chen Z."/>
            <person name="Freedman E."/>
            <person name="Gellesch M."/>
            <person name="Goldberg J."/>
            <person name="Griggs A."/>
            <person name="Gujja S."/>
            <person name="Heilman E."/>
            <person name="Heiman D."/>
            <person name="Howarth C."/>
            <person name="Mehta T."/>
            <person name="Neiman D."/>
            <person name="Pearson M."/>
            <person name="Roberts A."/>
            <person name="Saif S."/>
            <person name="Shea T."/>
            <person name="Shenoy N."/>
            <person name="Sisk P."/>
            <person name="Stolte C."/>
            <person name="Sykes S."/>
            <person name="White J."/>
            <person name="Yandava C."/>
            <person name="Allen-Vercoe E."/>
            <person name="Sibley C."/>
            <person name="Ambrose C.E."/>
            <person name="Strauss J."/>
            <person name="Daigneault M."/>
            <person name="Haas B."/>
            <person name="Nusbaum C."/>
            <person name="Birren B."/>
        </authorList>
    </citation>
    <scope>NUCLEOTIDE SEQUENCE [LARGE SCALE GENOMIC DNA]</scope>
    <source>
        <strain evidence="22 23">3_1_6</strain>
    </source>
</reference>
<dbReference type="PROSITE" id="PS51383">
    <property type="entry name" value="YJEF_C_3"/>
    <property type="match status" value="1"/>
</dbReference>
<evidence type="ECO:0000256" key="14">
    <source>
        <dbReference type="ARBA" id="ARBA00025153"/>
    </source>
</evidence>
<comment type="similarity">
    <text evidence="4 19">In the C-terminal section; belongs to the NnrD/CARKD family.</text>
</comment>
<evidence type="ECO:0000256" key="10">
    <source>
        <dbReference type="ARBA" id="ARBA00023027"/>
    </source>
</evidence>
<evidence type="ECO:0000256" key="4">
    <source>
        <dbReference type="ARBA" id="ARBA00009524"/>
    </source>
</evidence>
<proteinExistence type="inferred from homology"/>
<feature type="binding site" evidence="18">
    <location>
        <position position="180"/>
    </location>
    <ligand>
        <name>K(+)</name>
        <dbReference type="ChEBI" id="CHEBI:29103"/>
    </ligand>
</feature>
<dbReference type="Pfam" id="PF01256">
    <property type="entry name" value="Carb_kinase"/>
    <property type="match status" value="1"/>
</dbReference>
<dbReference type="HOGENOM" id="CLU_024853_4_1_7"/>
<comment type="similarity">
    <text evidence="18">Belongs to the NnrE/AIBP family.</text>
</comment>
<evidence type="ECO:0000313" key="22">
    <source>
        <dbReference type="EMBL" id="EFV43683.1"/>
    </source>
</evidence>
<dbReference type="GO" id="GO:0005524">
    <property type="term" value="F:ATP binding"/>
    <property type="evidence" value="ECO:0007669"/>
    <property type="project" value="UniProtKB-UniRule"/>
</dbReference>
<dbReference type="PANTHER" id="PTHR12592">
    <property type="entry name" value="ATP-DEPENDENT (S)-NAD(P)H-HYDRATE DEHYDRATASE FAMILY MEMBER"/>
    <property type="match status" value="1"/>
</dbReference>
<comment type="cofactor">
    <cofactor evidence="17">
        <name>Mg(2+)</name>
        <dbReference type="ChEBI" id="CHEBI:18420"/>
    </cofactor>
</comment>
<comment type="caution">
    <text evidence="22">The sequence shown here is derived from an EMBL/GenBank/DDBJ whole genome shotgun (WGS) entry which is preliminary data.</text>
</comment>
<evidence type="ECO:0000256" key="18">
    <source>
        <dbReference type="HAMAP-Rule" id="MF_01966"/>
    </source>
</evidence>
<comment type="similarity">
    <text evidence="3 19">In the N-terminal section; belongs to the NnrE/AIBP family.</text>
</comment>
<feature type="binding site" evidence="17">
    <location>
        <position position="349"/>
    </location>
    <ligand>
        <name>(6S)-NADPHX</name>
        <dbReference type="ChEBI" id="CHEBI:64076"/>
    </ligand>
</feature>
<evidence type="ECO:0000313" key="23">
    <source>
        <dbReference type="Proteomes" id="UP000006034"/>
    </source>
</evidence>
<dbReference type="Pfam" id="PF03853">
    <property type="entry name" value="YjeF_N"/>
    <property type="match status" value="1"/>
</dbReference>
<evidence type="ECO:0000259" key="21">
    <source>
        <dbReference type="PROSITE" id="PS51385"/>
    </source>
</evidence>
<dbReference type="CDD" id="cd01171">
    <property type="entry name" value="YXKO-related"/>
    <property type="match status" value="1"/>
</dbReference>
<dbReference type="GO" id="GO:0046496">
    <property type="term" value="P:nicotinamide nucleotide metabolic process"/>
    <property type="evidence" value="ECO:0007669"/>
    <property type="project" value="UniProtKB-UniRule"/>
</dbReference>
<feature type="binding site" evidence="17">
    <location>
        <position position="468"/>
    </location>
    <ligand>
        <name>(6S)-NADPHX</name>
        <dbReference type="ChEBI" id="CHEBI:64076"/>
    </ligand>
</feature>
<dbReference type="SUPFAM" id="SSF53613">
    <property type="entry name" value="Ribokinase-like"/>
    <property type="match status" value="1"/>
</dbReference>
<evidence type="ECO:0000256" key="6">
    <source>
        <dbReference type="ARBA" id="ARBA00022741"/>
    </source>
</evidence>
<dbReference type="Gene3D" id="3.40.50.10260">
    <property type="entry name" value="YjeF N-terminal domain"/>
    <property type="match status" value="1"/>
</dbReference>
<feature type="domain" description="YjeF C-terminal" evidence="20">
    <location>
        <begin position="243"/>
        <end position="536"/>
    </location>
</feature>
<keyword evidence="12 17" id="KW-0456">Lyase</keyword>
<dbReference type="GO" id="GO:0052855">
    <property type="term" value="F:ADP-dependent NAD(P)H-hydrate dehydratase activity"/>
    <property type="evidence" value="ECO:0007669"/>
    <property type="project" value="UniProtKB-UniRule"/>
</dbReference>
<evidence type="ECO:0000256" key="15">
    <source>
        <dbReference type="ARBA" id="ARBA00048238"/>
    </source>
</evidence>
<evidence type="ECO:0000256" key="1">
    <source>
        <dbReference type="ARBA" id="ARBA00000013"/>
    </source>
</evidence>
<comment type="catalytic activity">
    <reaction evidence="1 18 19">
        <text>(6R)-NADHX = (6S)-NADHX</text>
        <dbReference type="Rhea" id="RHEA:32215"/>
        <dbReference type="ChEBI" id="CHEBI:64074"/>
        <dbReference type="ChEBI" id="CHEBI:64075"/>
        <dbReference type="EC" id="5.1.99.6"/>
    </reaction>
</comment>
<comment type="cofactor">
    <cofactor evidence="18 19">
        <name>K(+)</name>
        <dbReference type="ChEBI" id="CHEBI:29103"/>
    </cofactor>
    <text evidence="18 19">Binds 1 potassium ion per subunit.</text>
</comment>
<sequence length="542" mass="56089">MFAPLPSPAEMSGWDRAAIDLGLPELLLMENASREALHVLSAETGQMPGKRVLLFMGGGNNGGDAACLARHLHDGGAEVLVLHTRPLGAYRGVTGQHVRLARRCGVAFAPAAGWPEKYRNTPWDVYADASVCERGGPDIVVDGILGTGFSGSLRPLELGLVARINALAQRAFIFSLDIPSGLSGLTGRPCPVAVRAHATVTFEAAKPGLVLPEAAPYTGRLHIRPIGIPAMARREHPASYQMLTKAIAGAFPEAAPGWHKGTAGAILIVGGSEGLTGAPHLAARAALRAGGGLISVAAPHGLCRDIKADCPDIMTRALGPAGNVRWSPALLEELLPFLRQCGAMVLGPGIGREPETAAFVQALLMCPSRPSAVVDADALHALAMHPEALSSLRACDVLTPHPGEAATLLHTTPALVQADRFAALAGLRRLAPSVWILKGAGTLIGTEGQPVTIAPYAEPNLAVGGSGDVLSGCLGTLMAQTAAHPSEGCESSSFLAACMGVHLHARAGRLLREAFPQRGNSATDIAEMLPRARIREAAGDGA</sequence>
<feature type="binding site" evidence="17">
    <location>
        <position position="467"/>
    </location>
    <ligand>
        <name>AMP</name>
        <dbReference type="ChEBI" id="CHEBI:456215"/>
    </ligand>
</feature>
<dbReference type="Proteomes" id="UP000006034">
    <property type="component" value="Unassembled WGS sequence"/>
</dbReference>
<dbReference type="PIRSF" id="PIRSF017184">
    <property type="entry name" value="Nnr"/>
    <property type="match status" value="1"/>
</dbReference>
<dbReference type="EC" id="4.2.1.136" evidence="19"/>
<dbReference type="Gene3D" id="3.40.1190.20">
    <property type="match status" value="1"/>
</dbReference>
<keyword evidence="9 18" id="KW-0630">Potassium</keyword>
<dbReference type="InterPro" id="IPR000631">
    <property type="entry name" value="CARKD"/>
</dbReference>
<dbReference type="PROSITE" id="PS51385">
    <property type="entry name" value="YJEF_N"/>
    <property type="match status" value="1"/>
</dbReference>